<feature type="coiled-coil region" evidence="2">
    <location>
        <begin position="149"/>
        <end position="228"/>
    </location>
</feature>
<evidence type="ECO:0000256" key="4">
    <source>
        <dbReference type="SAM" id="Phobius"/>
    </source>
</evidence>
<dbReference type="Gene3D" id="2.40.30.170">
    <property type="match status" value="1"/>
</dbReference>
<dbReference type="PANTHER" id="PTHR30469:SF15">
    <property type="entry name" value="HLYD FAMILY OF SECRETION PROTEINS"/>
    <property type="match status" value="1"/>
</dbReference>
<dbReference type="AlphaFoldDB" id="A0A5C4MXY7"/>
<dbReference type="RefSeq" id="WP_139076284.1">
    <property type="nucleotide sequence ID" value="NZ_VDFU01000007.1"/>
</dbReference>
<reference evidence="7 8" key="1">
    <citation type="submission" date="2019-06" db="EMBL/GenBank/DDBJ databases">
        <title>YIM 131921 draft genome.</title>
        <authorList>
            <person name="Jiang L."/>
        </authorList>
    </citation>
    <scope>NUCLEOTIDE SEQUENCE [LARGE SCALE GENOMIC DNA]</scope>
    <source>
        <strain evidence="7 8">YIM 131921</strain>
    </source>
</reference>
<evidence type="ECO:0000256" key="3">
    <source>
        <dbReference type="SAM" id="MobiDB-lite"/>
    </source>
</evidence>
<accession>A0A5C4MXY7</accession>
<dbReference type="Gene3D" id="1.10.287.470">
    <property type="entry name" value="Helix hairpin bin"/>
    <property type="match status" value="1"/>
</dbReference>
<organism evidence="7 8">
    <name type="scientific">Rubellimicrobium rubrum</name>
    <dbReference type="NCBI Taxonomy" id="2585369"/>
    <lineage>
        <taxon>Bacteria</taxon>
        <taxon>Pseudomonadati</taxon>
        <taxon>Pseudomonadota</taxon>
        <taxon>Alphaproteobacteria</taxon>
        <taxon>Rhodobacterales</taxon>
        <taxon>Roseobacteraceae</taxon>
        <taxon>Rubellimicrobium</taxon>
    </lineage>
</organism>
<dbReference type="PANTHER" id="PTHR30469">
    <property type="entry name" value="MULTIDRUG RESISTANCE PROTEIN MDTA"/>
    <property type="match status" value="1"/>
</dbReference>
<dbReference type="InterPro" id="IPR058792">
    <property type="entry name" value="Beta-barrel_RND_2"/>
</dbReference>
<dbReference type="Proteomes" id="UP000305887">
    <property type="component" value="Unassembled WGS sequence"/>
</dbReference>
<evidence type="ECO:0000259" key="5">
    <source>
        <dbReference type="Pfam" id="PF25954"/>
    </source>
</evidence>
<evidence type="ECO:0000313" key="8">
    <source>
        <dbReference type="Proteomes" id="UP000305887"/>
    </source>
</evidence>
<keyword evidence="4" id="KW-1133">Transmembrane helix</keyword>
<feature type="domain" description="CusB-like beta-barrel" evidence="5">
    <location>
        <begin position="265"/>
        <end position="335"/>
    </location>
</feature>
<dbReference type="FunFam" id="2.40.30.170:FF:000010">
    <property type="entry name" value="Efflux RND transporter periplasmic adaptor subunit"/>
    <property type="match status" value="1"/>
</dbReference>
<comment type="similarity">
    <text evidence="1">Belongs to the membrane fusion protein (MFP) (TC 8.A.1) family.</text>
</comment>
<dbReference type="GO" id="GO:1990281">
    <property type="term" value="C:efflux pump complex"/>
    <property type="evidence" value="ECO:0007669"/>
    <property type="project" value="TreeGrafter"/>
</dbReference>
<name>A0A5C4MXY7_9RHOB</name>
<evidence type="ECO:0000256" key="2">
    <source>
        <dbReference type="SAM" id="Coils"/>
    </source>
</evidence>
<dbReference type="NCBIfam" id="TIGR01730">
    <property type="entry name" value="RND_mfp"/>
    <property type="match status" value="1"/>
</dbReference>
<dbReference type="SUPFAM" id="SSF111369">
    <property type="entry name" value="HlyD-like secretion proteins"/>
    <property type="match status" value="1"/>
</dbReference>
<dbReference type="OrthoDB" id="9806939at2"/>
<feature type="domain" description="CzcB-like barrel-sandwich hybrid" evidence="6">
    <location>
        <begin position="119"/>
        <end position="257"/>
    </location>
</feature>
<dbReference type="Gene3D" id="2.40.420.20">
    <property type="match status" value="1"/>
</dbReference>
<evidence type="ECO:0000256" key="1">
    <source>
        <dbReference type="ARBA" id="ARBA00009477"/>
    </source>
</evidence>
<dbReference type="InterPro" id="IPR006143">
    <property type="entry name" value="RND_pump_MFP"/>
</dbReference>
<feature type="transmembrane region" description="Helical" evidence="4">
    <location>
        <begin position="42"/>
        <end position="62"/>
    </location>
</feature>
<sequence>MAKDLSDVRAAEPPAKPDWAMSRREQAAAERVRQSLPKKRRIWPWVLLVVALAAVALGVWQWRQSQTTTAAGDAQPVAESETTRATQINRDEWTLVEPSTLRRTVKVIGTFQPSRRTDLSAETGGRVESVAVRPGDPVSEGQTLVQLDVERLTLEVELARSNAEATRSQLALAEDQLQRQQALVERGVAAETSVNELRTNVQALRANVAAQEDQIRAAELALEGATVRAPFSGIVASRSVEPGSVVAAGTPLLTIVDLSQMEMQASAPVGAGAQVRVGQTVEIGVDGIEGRIFQGTVARIAPVAQEGTRTLPVFVEVANDDGVLLGGMFGSGQIVTAEALDAVAVPVAAVREEGGTHVLLVEGEALARRDVTPVEEWPGGLLQVEGLEGGERVVTTALEGLEPGEAIELVDF</sequence>
<feature type="compositionally biased region" description="Basic and acidic residues" evidence="3">
    <location>
        <begin position="1"/>
        <end position="10"/>
    </location>
</feature>
<keyword evidence="4" id="KW-0472">Membrane</keyword>
<comment type="caution">
    <text evidence="7">The sequence shown here is derived from an EMBL/GenBank/DDBJ whole genome shotgun (WGS) entry which is preliminary data.</text>
</comment>
<keyword evidence="2" id="KW-0175">Coiled coil</keyword>
<keyword evidence="8" id="KW-1185">Reference proteome</keyword>
<evidence type="ECO:0000313" key="7">
    <source>
        <dbReference type="EMBL" id="TNC50488.1"/>
    </source>
</evidence>
<proteinExistence type="inferred from homology"/>
<dbReference type="InterPro" id="IPR058647">
    <property type="entry name" value="BSH_CzcB-like"/>
</dbReference>
<dbReference type="Pfam" id="PF25973">
    <property type="entry name" value="BSH_CzcB"/>
    <property type="match status" value="1"/>
</dbReference>
<feature type="region of interest" description="Disordered" evidence="3">
    <location>
        <begin position="1"/>
        <end position="22"/>
    </location>
</feature>
<dbReference type="Pfam" id="PF25954">
    <property type="entry name" value="Beta-barrel_RND_2"/>
    <property type="match status" value="1"/>
</dbReference>
<protein>
    <submittedName>
        <fullName evidence="7">Efflux RND transporter periplasmic adaptor subunit</fullName>
    </submittedName>
</protein>
<evidence type="ECO:0000259" key="6">
    <source>
        <dbReference type="Pfam" id="PF25973"/>
    </source>
</evidence>
<keyword evidence="4" id="KW-0812">Transmembrane</keyword>
<gene>
    <name evidence="7" type="ORF">FHG66_08320</name>
</gene>
<dbReference type="GO" id="GO:0015562">
    <property type="term" value="F:efflux transmembrane transporter activity"/>
    <property type="evidence" value="ECO:0007669"/>
    <property type="project" value="TreeGrafter"/>
</dbReference>
<dbReference type="EMBL" id="VDFU01000007">
    <property type="protein sequence ID" value="TNC50488.1"/>
    <property type="molecule type" value="Genomic_DNA"/>
</dbReference>
<dbReference type="Gene3D" id="2.40.50.100">
    <property type="match status" value="1"/>
</dbReference>